<dbReference type="Ensembl" id="ENSLOCT00000000650.1">
    <property type="protein sequence ID" value="ENSLOCP00000000648.1"/>
    <property type="gene ID" value="ENSLOCG00000000586.1"/>
</dbReference>
<dbReference type="STRING" id="7918.ENSLOCP00000000648"/>
<dbReference type="GO" id="GO:0005506">
    <property type="term" value="F:iron ion binding"/>
    <property type="evidence" value="ECO:0007669"/>
    <property type="project" value="InterPro"/>
</dbReference>
<accession>W5LWZ1</accession>
<dbReference type="Gene3D" id="2.60.60.20">
    <property type="entry name" value="PLAT/LH2 domain"/>
    <property type="match status" value="1"/>
</dbReference>
<proteinExistence type="inferred from homology"/>
<feature type="binding site" evidence="2">
    <location>
        <position position="19"/>
    </location>
    <ligand>
        <name>Ca(2+)</name>
        <dbReference type="ChEBI" id="CHEBI:29108"/>
        <label>1</label>
    </ligand>
</feature>
<feature type="binding site" evidence="2">
    <location>
        <position position="81"/>
    </location>
    <ligand>
        <name>Ca(2+)</name>
        <dbReference type="ChEBI" id="CHEBI:29108"/>
        <label>1</label>
    </ligand>
</feature>
<protein>
    <recommendedName>
        <fullName evidence="5">PLAT domain-containing protein</fullName>
    </recommendedName>
</protein>
<dbReference type="SMART" id="SM00308">
    <property type="entry name" value="LH2"/>
    <property type="match status" value="1"/>
</dbReference>
<keyword evidence="2" id="KW-0479">Metal-binding</keyword>
<dbReference type="AlphaFoldDB" id="W5LWZ1"/>
<dbReference type="Pfam" id="PF01477">
    <property type="entry name" value="PLAT"/>
    <property type="match status" value="1"/>
</dbReference>
<evidence type="ECO:0000313" key="7">
    <source>
        <dbReference type="Proteomes" id="UP000018468"/>
    </source>
</evidence>
<reference evidence="6" key="2">
    <citation type="submission" date="2025-08" db="UniProtKB">
        <authorList>
            <consortium name="Ensembl"/>
        </authorList>
    </citation>
    <scope>IDENTIFICATION</scope>
</reference>
<reference evidence="6" key="3">
    <citation type="submission" date="2025-09" db="UniProtKB">
        <authorList>
            <consortium name="Ensembl"/>
        </authorList>
    </citation>
    <scope>IDENTIFICATION</scope>
</reference>
<feature type="binding site" evidence="2">
    <location>
        <position position="42"/>
    </location>
    <ligand>
        <name>Ca(2+)</name>
        <dbReference type="ChEBI" id="CHEBI:29108"/>
        <label>1</label>
    </ligand>
</feature>
<evidence type="ECO:0000256" key="2">
    <source>
        <dbReference type="PIRSR" id="PIRSR601885-2"/>
    </source>
</evidence>
<keyword evidence="2" id="KW-0106">Calcium</keyword>
<feature type="binding site" evidence="2">
    <location>
        <position position="80"/>
    </location>
    <ligand>
        <name>Ca(2+)</name>
        <dbReference type="ChEBI" id="CHEBI:29108"/>
        <label>1</label>
    </ligand>
</feature>
<sequence length="122" mass="13610">MATFTCKVSVTTGDIASAGTNDNVYIPLIGTNDTSDTFTLDNGGQDRVRGATDVYYLTCKKHLGETVLIRLEKSPILAGDDWFCSMVTVEFEEKTYNFPCYRWLKGKECLELREGKGIHSLL</sequence>
<dbReference type="PANTHER" id="PTHR45901:SF3">
    <property type="entry name" value="LIPOXYGENASE HOMOLOGY DOMAIN-CONTAINING PROTEIN 1"/>
    <property type="match status" value="1"/>
</dbReference>
<dbReference type="Proteomes" id="UP000018468">
    <property type="component" value="Unassembled WGS sequence"/>
</dbReference>
<evidence type="ECO:0000256" key="1">
    <source>
        <dbReference type="ARBA" id="ARBA00009419"/>
    </source>
</evidence>
<feature type="domain" description="PLAT" evidence="5">
    <location>
        <begin position="4"/>
        <end position="118"/>
    </location>
</feature>
<feature type="site" description="Essential for stabilizing binding to COTL1" evidence="3">
    <location>
        <position position="103"/>
    </location>
</feature>
<dbReference type="HOGENOM" id="CLU_101217_1_0_1"/>
<keyword evidence="7" id="KW-1185">Reference proteome</keyword>
<dbReference type="PRINTS" id="PR00467">
    <property type="entry name" value="MAMLPOXGNASE"/>
</dbReference>
<dbReference type="InParanoid" id="W5LWZ1"/>
<dbReference type="OMA" id="SIDANYH"/>
<dbReference type="PANTHER" id="PTHR45901">
    <property type="entry name" value="PROTEIN CBG12474"/>
    <property type="match status" value="1"/>
</dbReference>
<feature type="binding site" evidence="2">
    <location>
        <position position="41"/>
    </location>
    <ligand>
        <name>Ca(2+)</name>
        <dbReference type="ChEBI" id="CHEBI:29108"/>
        <label>1</label>
    </ligand>
</feature>
<evidence type="ECO:0000313" key="6">
    <source>
        <dbReference type="Ensembl" id="ENSLOCP00000000648.1"/>
    </source>
</evidence>
<comment type="similarity">
    <text evidence="1">Belongs to the lipoxygenase family.</text>
</comment>
<organism evidence="6 7">
    <name type="scientific">Lepisosteus oculatus</name>
    <name type="common">Spotted gar</name>
    <dbReference type="NCBI Taxonomy" id="7918"/>
    <lineage>
        <taxon>Eukaryota</taxon>
        <taxon>Metazoa</taxon>
        <taxon>Chordata</taxon>
        <taxon>Craniata</taxon>
        <taxon>Vertebrata</taxon>
        <taxon>Euteleostomi</taxon>
        <taxon>Actinopterygii</taxon>
        <taxon>Neopterygii</taxon>
        <taxon>Holostei</taxon>
        <taxon>Semionotiformes</taxon>
        <taxon>Lepisosteidae</taxon>
        <taxon>Lepisosteus</taxon>
    </lineage>
</organism>
<evidence type="ECO:0000256" key="3">
    <source>
        <dbReference type="PIRSR" id="PIRSR601885-3"/>
    </source>
</evidence>
<dbReference type="PROSITE" id="PS50095">
    <property type="entry name" value="PLAT"/>
    <property type="match status" value="1"/>
</dbReference>
<comment type="caution">
    <text evidence="4">Lacks conserved residue(s) required for the propagation of feature annotation.</text>
</comment>
<dbReference type="GO" id="GO:0016702">
    <property type="term" value="F:oxidoreductase activity, acting on single donors with incorporation of molecular oxygen, incorporation of two atoms of oxygen"/>
    <property type="evidence" value="ECO:0007669"/>
    <property type="project" value="InterPro"/>
</dbReference>
<dbReference type="InterPro" id="IPR001024">
    <property type="entry name" value="PLAT/LH2_dom"/>
</dbReference>
<reference evidence="7" key="1">
    <citation type="submission" date="2011-12" db="EMBL/GenBank/DDBJ databases">
        <title>The Draft Genome of Lepisosteus oculatus.</title>
        <authorList>
            <consortium name="The Broad Institute Genome Assembly &amp; Analysis Group"/>
            <consortium name="Computational R&amp;D Group"/>
            <consortium name="and Sequencing Platform"/>
            <person name="Di Palma F."/>
            <person name="Alfoldi J."/>
            <person name="Johnson J."/>
            <person name="Berlin A."/>
            <person name="Gnerre S."/>
            <person name="Jaffe D."/>
            <person name="MacCallum I."/>
            <person name="Young S."/>
            <person name="Walker B.J."/>
            <person name="Lander E.S."/>
            <person name="Lindblad-Toh K."/>
        </authorList>
    </citation>
    <scope>NUCLEOTIDE SEQUENCE [LARGE SCALE GENOMIC DNA]</scope>
</reference>
<dbReference type="InterPro" id="IPR001885">
    <property type="entry name" value="LipOase_mml"/>
</dbReference>
<dbReference type="InterPro" id="IPR036392">
    <property type="entry name" value="PLAT/LH2_dom_sf"/>
</dbReference>
<dbReference type="InterPro" id="IPR052970">
    <property type="entry name" value="Inner_ear_hair_cell_LOXHD"/>
</dbReference>
<evidence type="ECO:0000256" key="4">
    <source>
        <dbReference type="PROSITE-ProRule" id="PRU00152"/>
    </source>
</evidence>
<dbReference type="SUPFAM" id="SSF49723">
    <property type="entry name" value="Lipase/lipooxygenase domain (PLAT/LH2 domain)"/>
    <property type="match status" value="1"/>
</dbReference>
<dbReference type="GeneTree" id="ENSGT00940000178012"/>
<evidence type="ECO:0000259" key="5">
    <source>
        <dbReference type="PROSITE" id="PS50095"/>
    </source>
</evidence>
<dbReference type="Bgee" id="ENSLOCG00000000586">
    <property type="expression patterns" value="Expressed in larva and 4 other cell types or tissues"/>
</dbReference>
<name>W5LWZ1_LEPOC</name>